<evidence type="ECO:0000313" key="3">
    <source>
        <dbReference type="EMBL" id="MDA2814289.1"/>
    </source>
</evidence>
<keyword evidence="2" id="KW-1133">Transmembrane helix</keyword>
<dbReference type="Proteomes" id="UP001527866">
    <property type="component" value="Unassembled WGS sequence"/>
</dbReference>
<name>A0ABT4UBC8_9ACTN</name>
<keyword evidence="4" id="KW-1185">Reference proteome</keyword>
<organism evidence="3 4">
    <name type="scientific">Nocardiopsis endophytica</name>
    <dbReference type="NCBI Taxonomy" id="3018445"/>
    <lineage>
        <taxon>Bacteria</taxon>
        <taxon>Bacillati</taxon>
        <taxon>Actinomycetota</taxon>
        <taxon>Actinomycetes</taxon>
        <taxon>Streptosporangiales</taxon>
        <taxon>Nocardiopsidaceae</taxon>
        <taxon>Nocardiopsis</taxon>
    </lineage>
</organism>
<feature type="transmembrane region" description="Helical" evidence="2">
    <location>
        <begin position="302"/>
        <end position="322"/>
    </location>
</feature>
<keyword evidence="2" id="KW-0812">Transmembrane</keyword>
<evidence type="ECO:0000313" key="4">
    <source>
        <dbReference type="Proteomes" id="UP001527866"/>
    </source>
</evidence>
<keyword evidence="2" id="KW-0472">Membrane</keyword>
<dbReference type="InterPro" id="IPR045931">
    <property type="entry name" value="DUF6350"/>
</dbReference>
<evidence type="ECO:0000256" key="1">
    <source>
        <dbReference type="SAM" id="MobiDB-lite"/>
    </source>
</evidence>
<dbReference type="EMBL" id="JAQFWQ010000112">
    <property type="protein sequence ID" value="MDA2814289.1"/>
    <property type="molecule type" value="Genomic_DNA"/>
</dbReference>
<feature type="transmembrane region" description="Helical" evidence="2">
    <location>
        <begin position="123"/>
        <end position="142"/>
    </location>
</feature>
<accession>A0ABT4UBC8</accession>
<feature type="transmembrane region" description="Helical" evidence="2">
    <location>
        <begin position="70"/>
        <end position="102"/>
    </location>
</feature>
<comment type="caution">
    <text evidence="3">The sequence shown here is derived from an EMBL/GenBank/DDBJ whole genome shotgun (WGS) entry which is preliminary data.</text>
</comment>
<dbReference type="RefSeq" id="WP_270689630.1">
    <property type="nucleotide sequence ID" value="NZ_JAQFWQ010000112.1"/>
</dbReference>
<sequence>MGGVSAPKEPSERRGTDHRPLYTAGGLAAAWAAGVGLAVLLTLTLVGWVAAPHDAFGEEVADVVRTAVQAWLVAHLVGFGIPGGEVMMLPLGLVVLPGALLYRSGRWLARTSELPRLRHMFRAAVALAGPYAAVSGTLALVAQTEVIRPSVVQALVAGFSLAFVAGGLGVLRQQLHDKGIPMRRMLELMPDRPRSLLAGTSGATAVLLGAGAVLFACGLAFGAGDAAAITRELGPGAVGGTLLVLAQLAYLPNAVVFGTAYAVGPGFAVGTGTMVAPTGVAVGPLPAFPMLAALPDNGAAPVASLAALAAPFAAGALGGVLTQRSAPTVVGEAAPLWGFVCGVATGLVFTALSLMAGGPIGADRLADVGPSAWQVGLITALEVGLAAAIAAWLANWRHFRRLAAERVREEPEEGADAGPAGDTGGIGDTEDAGEEPEERPEDRPEERPEERPAGRRRRFRMPRLPRLRRRRGAAGAEEDDPEELFGITYEAGPDEAPVEESSR</sequence>
<protein>
    <submittedName>
        <fullName evidence="3">DUF6350 family protein</fullName>
    </submittedName>
</protein>
<evidence type="ECO:0000256" key="2">
    <source>
        <dbReference type="SAM" id="Phobius"/>
    </source>
</evidence>
<gene>
    <name evidence="3" type="ORF">O4J56_26810</name>
</gene>
<feature type="transmembrane region" description="Helical" evidence="2">
    <location>
        <begin position="258"/>
        <end position="282"/>
    </location>
</feature>
<feature type="compositionally biased region" description="Acidic residues" evidence="1">
    <location>
        <begin position="428"/>
        <end position="439"/>
    </location>
</feature>
<feature type="compositionally biased region" description="Acidic residues" evidence="1">
    <location>
        <begin position="492"/>
        <end position="503"/>
    </location>
</feature>
<feature type="transmembrane region" description="Helical" evidence="2">
    <location>
        <begin position="233"/>
        <end position="251"/>
    </location>
</feature>
<feature type="transmembrane region" description="Helical" evidence="2">
    <location>
        <begin position="21"/>
        <end position="50"/>
    </location>
</feature>
<feature type="region of interest" description="Disordered" evidence="1">
    <location>
        <begin position="407"/>
        <end position="503"/>
    </location>
</feature>
<feature type="transmembrane region" description="Helical" evidence="2">
    <location>
        <begin position="154"/>
        <end position="175"/>
    </location>
</feature>
<feature type="compositionally biased region" description="Basic and acidic residues" evidence="1">
    <location>
        <begin position="440"/>
        <end position="453"/>
    </location>
</feature>
<reference evidence="3 4" key="1">
    <citation type="submission" date="2023-01" db="EMBL/GenBank/DDBJ databases">
        <title>Draft genome sequence of Nocardiopsis sp. RSe5-2 isolated from halophytes.</title>
        <authorList>
            <person name="Duangmal K."/>
            <person name="Chantavorakit T."/>
        </authorList>
    </citation>
    <scope>NUCLEOTIDE SEQUENCE [LARGE SCALE GENOMIC DNA]</scope>
    <source>
        <strain evidence="3 4">RSe5-2</strain>
    </source>
</reference>
<feature type="transmembrane region" description="Helical" evidence="2">
    <location>
        <begin position="196"/>
        <end position="221"/>
    </location>
</feature>
<feature type="transmembrane region" description="Helical" evidence="2">
    <location>
        <begin position="372"/>
        <end position="394"/>
    </location>
</feature>
<dbReference type="Pfam" id="PF19877">
    <property type="entry name" value="DUF6350"/>
    <property type="match status" value="1"/>
</dbReference>
<proteinExistence type="predicted"/>
<feature type="compositionally biased region" description="Basic residues" evidence="1">
    <location>
        <begin position="454"/>
        <end position="472"/>
    </location>
</feature>
<feature type="transmembrane region" description="Helical" evidence="2">
    <location>
        <begin position="334"/>
        <end position="360"/>
    </location>
</feature>